<evidence type="ECO:0000313" key="2">
    <source>
        <dbReference type="EMBL" id="CAA7389075.1"/>
    </source>
</evidence>
<dbReference type="InterPro" id="IPR037360">
    <property type="entry name" value="COMMD9"/>
</dbReference>
<evidence type="ECO:0000313" key="3">
    <source>
        <dbReference type="Proteomes" id="UP000663760"/>
    </source>
</evidence>
<reference evidence="1" key="1">
    <citation type="submission" date="2019-12" db="EMBL/GenBank/DDBJ databases">
        <authorList>
            <person name="Scholz U."/>
            <person name="Mascher M."/>
            <person name="Fiebig A."/>
        </authorList>
    </citation>
    <scope>NUCLEOTIDE SEQUENCE</scope>
</reference>
<name>A0A7I8I9T4_SPIIN</name>
<sequence>MEGGAADLHLHLLKVPATVTEENLAHVLETLWSTRNTGVSSVQKRDLQSHLGLASTGELEPVLACLRSIIRKSGRQNLSMDDIQRLFPHDLPVVLQSSLLVLFQRYQSEWKEEASRDQGNLPCLKSMTWTIENRHSGPSDRVAVICLKLQDYTKSPSGEVEVKFQLSRDTLEAMLRSMTYISDQLSSSVRASHSSLFLSSSFYLL</sequence>
<accession>A0A7I8I9T4</accession>
<dbReference type="PANTHER" id="PTHR15663">
    <property type="entry name" value="COMM DOMAIN-CONTAINING PROTEIN 9"/>
    <property type="match status" value="1"/>
</dbReference>
<keyword evidence="3" id="KW-1185">Reference proteome</keyword>
<dbReference type="Proteomes" id="UP000663760">
    <property type="component" value="Chromosome 1"/>
</dbReference>
<proteinExistence type="predicted"/>
<protein>
    <submittedName>
        <fullName evidence="1">Uncharacterized protein</fullName>
    </submittedName>
</protein>
<evidence type="ECO:0000313" key="1">
    <source>
        <dbReference type="EMBL" id="CAA2614692.1"/>
    </source>
</evidence>
<dbReference type="OrthoDB" id="1915155at2759"/>
<organism evidence="1">
    <name type="scientific">Spirodela intermedia</name>
    <name type="common">Intermediate duckweed</name>
    <dbReference type="NCBI Taxonomy" id="51605"/>
    <lineage>
        <taxon>Eukaryota</taxon>
        <taxon>Viridiplantae</taxon>
        <taxon>Streptophyta</taxon>
        <taxon>Embryophyta</taxon>
        <taxon>Tracheophyta</taxon>
        <taxon>Spermatophyta</taxon>
        <taxon>Magnoliopsida</taxon>
        <taxon>Liliopsida</taxon>
        <taxon>Araceae</taxon>
        <taxon>Lemnoideae</taxon>
        <taxon>Spirodela</taxon>
    </lineage>
</organism>
<dbReference type="EMBL" id="LR746264">
    <property type="protein sequence ID" value="CAA7389075.1"/>
    <property type="molecule type" value="Genomic_DNA"/>
</dbReference>
<gene>
    <name evidence="1" type="ORF">SI7747_01001066</name>
    <name evidence="2" type="ORF">SI8410_01001182</name>
</gene>
<dbReference type="AlphaFoldDB" id="A0A7I8I9T4"/>
<dbReference type="PANTHER" id="PTHR15663:SF6">
    <property type="entry name" value="COMM DOMAIN-CONTAINING PROTEIN-RELATED"/>
    <property type="match status" value="1"/>
</dbReference>
<dbReference type="EMBL" id="LR743588">
    <property type="protein sequence ID" value="CAA2614692.1"/>
    <property type="molecule type" value="Genomic_DNA"/>
</dbReference>